<dbReference type="RefSeq" id="WP_006273422.1">
    <property type="nucleotide sequence ID" value="NZ_GL883078.1"/>
</dbReference>
<keyword evidence="1" id="KW-0479">Metal-binding</keyword>
<dbReference type="eggNOG" id="COG5126">
    <property type="taxonomic scope" value="Bacteria"/>
</dbReference>
<dbReference type="PANTHER" id="PTHR10827:SF98">
    <property type="entry name" value="45 KDA CALCIUM-BINDING PROTEIN"/>
    <property type="match status" value="1"/>
</dbReference>
<evidence type="ECO:0000256" key="2">
    <source>
        <dbReference type="ARBA" id="ARBA00022737"/>
    </source>
</evidence>
<dbReference type="GO" id="GO:0017156">
    <property type="term" value="P:calcium-ion regulated exocytosis"/>
    <property type="evidence" value="ECO:0007669"/>
    <property type="project" value="TreeGrafter"/>
</dbReference>
<gene>
    <name evidence="6" type="ORF">ABI_26410</name>
</gene>
<dbReference type="OrthoDB" id="7172623at2"/>
<dbReference type="Proteomes" id="UP000006512">
    <property type="component" value="Unassembled WGS sequence"/>
</dbReference>
<name>F4QPG8_9CAUL</name>
<keyword evidence="4" id="KW-0732">Signal</keyword>
<dbReference type="STRING" id="715226.ABI_26410"/>
<proteinExistence type="predicted"/>
<accession>F4QPG8</accession>
<dbReference type="PROSITE" id="PS00018">
    <property type="entry name" value="EF_HAND_1"/>
    <property type="match status" value="3"/>
</dbReference>
<evidence type="ECO:0000256" key="1">
    <source>
        <dbReference type="ARBA" id="ARBA00022723"/>
    </source>
</evidence>
<dbReference type="InterPro" id="IPR002048">
    <property type="entry name" value="EF_hand_dom"/>
</dbReference>
<evidence type="ECO:0000256" key="3">
    <source>
        <dbReference type="SAM" id="MobiDB-lite"/>
    </source>
</evidence>
<dbReference type="HOGENOM" id="CLU_1275676_0_0_5"/>
<evidence type="ECO:0000259" key="5">
    <source>
        <dbReference type="PROSITE" id="PS50222"/>
    </source>
</evidence>
<dbReference type="PANTHER" id="PTHR10827">
    <property type="entry name" value="RETICULOCALBIN"/>
    <property type="match status" value="1"/>
</dbReference>
<feature type="compositionally biased region" description="Basic and acidic residues" evidence="3">
    <location>
        <begin position="143"/>
        <end position="165"/>
    </location>
</feature>
<dbReference type="Gene3D" id="1.10.238.10">
    <property type="entry name" value="EF-hand"/>
    <property type="match status" value="2"/>
</dbReference>
<dbReference type="PROSITE" id="PS50222">
    <property type="entry name" value="EF_HAND_2"/>
    <property type="match status" value="1"/>
</dbReference>
<keyword evidence="7" id="KW-1185">Reference proteome</keyword>
<sequence>MTLRPKHYLMAAAGMAVAALAFGAVAQPKREVRIFHGGGDFATLDANKDGKVTREEFNRPPPDPFDLMDGNKDGSVTEDEFKAFKPPHIEHDVIMMRGGPDGPDGSPPPGARIHKREIRIIGGDGLDADKDGKVTFEEFSAPMKEHFGEMDENKDGVLSGDELKHHGGPRHMPGR</sequence>
<keyword evidence="2" id="KW-0677">Repeat</keyword>
<feature type="region of interest" description="Disordered" evidence="3">
    <location>
        <begin position="53"/>
        <end position="77"/>
    </location>
</feature>
<protein>
    <submittedName>
        <fullName evidence="6">Calcium-binding protein</fullName>
    </submittedName>
</protein>
<dbReference type="Pfam" id="PF13202">
    <property type="entry name" value="EF-hand_5"/>
    <property type="match status" value="4"/>
</dbReference>
<feature type="chain" id="PRO_5003320361" evidence="4">
    <location>
        <begin position="27"/>
        <end position="175"/>
    </location>
</feature>
<organism evidence="6 7">
    <name type="scientific">Asticcacaulis biprosthecium C19</name>
    <dbReference type="NCBI Taxonomy" id="715226"/>
    <lineage>
        <taxon>Bacteria</taxon>
        <taxon>Pseudomonadati</taxon>
        <taxon>Pseudomonadota</taxon>
        <taxon>Alphaproteobacteria</taxon>
        <taxon>Caulobacterales</taxon>
        <taxon>Caulobacteraceae</taxon>
        <taxon>Asticcacaulis</taxon>
    </lineage>
</organism>
<evidence type="ECO:0000256" key="4">
    <source>
        <dbReference type="SAM" id="SignalP"/>
    </source>
</evidence>
<dbReference type="EMBL" id="GL883078">
    <property type="protein sequence ID" value="EGF91226.1"/>
    <property type="molecule type" value="Genomic_DNA"/>
</dbReference>
<evidence type="ECO:0000313" key="6">
    <source>
        <dbReference type="EMBL" id="EGF91226.1"/>
    </source>
</evidence>
<evidence type="ECO:0000313" key="7">
    <source>
        <dbReference type="Proteomes" id="UP000006512"/>
    </source>
</evidence>
<dbReference type="AlphaFoldDB" id="F4QPG8"/>
<reference evidence="7" key="1">
    <citation type="submission" date="2011-03" db="EMBL/GenBank/DDBJ databases">
        <title>Draft genome sequence of Brevundimonas diminuta.</title>
        <authorList>
            <person name="Brown P.J.B."/>
            <person name="Buechlein A."/>
            <person name="Hemmerich C."/>
            <person name="Brun Y.V."/>
        </authorList>
    </citation>
    <scope>NUCLEOTIDE SEQUENCE [LARGE SCALE GENOMIC DNA]</scope>
    <source>
        <strain evidence="7">C19</strain>
    </source>
</reference>
<feature type="signal peptide" evidence="4">
    <location>
        <begin position="1"/>
        <end position="26"/>
    </location>
</feature>
<dbReference type="InterPro" id="IPR011992">
    <property type="entry name" value="EF-hand-dom_pair"/>
</dbReference>
<feature type="domain" description="EF-hand" evidence="5">
    <location>
        <begin position="126"/>
        <end position="149"/>
    </location>
</feature>
<feature type="compositionally biased region" description="Basic residues" evidence="3">
    <location>
        <begin position="166"/>
        <end position="175"/>
    </location>
</feature>
<dbReference type="GO" id="GO:0005509">
    <property type="term" value="F:calcium ion binding"/>
    <property type="evidence" value="ECO:0007669"/>
    <property type="project" value="InterPro"/>
</dbReference>
<feature type="region of interest" description="Disordered" evidence="3">
    <location>
        <begin position="143"/>
        <end position="175"/>
    </location>
</feature>
<dbReference type="SUPFAM" id="SSF47473">
    <property type="entry name" value="EF-hand"/>
    <property type="match status" value="1"/>
</dbReference>
<dbReference type="InterPro" id="IPR018247">
    <property type="entry name" value="EF_Hand_1_Ca_BS"/>
</dbReference>